<protein>
    <recommendedName>
        <fullName evidence="17">Methyl-accepting chemotaxis protein</fullName>
    </recommendedName>
</protein>
<dbReference type="InterPro" id="IPR004089">
    <property type="entry name" value="MCPsignal_dom"/>
</dbReference>
<evidence type="ECO:0000256" key="11">
    <source>
        <dbReference type="SAM" id="Phobius"/>
    </source>
</evidence>
<feature type="transmembrane region" description="Helical" evidence="11">
    <location>
        <begin position="12"/>
        <end position="30"/>
    </location>
</feature>
<feature type="coiled-coil region" evidence="9">
    <location>
        <begin position="441"/>
        <end position="468"/>
    </location>
</feature>
<keyword evidence="4 11" id="KW-1133">Transmembrane helix</keyword>
<dbReference type="InterPro" id="IPR003660">
    <property type="entry name" value="HAMP_dom"/>
</dbReference>
<evidence type="ECO:0000256" key="3">
    <source>
        <dbReference type="ARBA" id="ARBA00022692"/>
    </source>
</evidence>
<evidence type="ECO:0000313" key="15">
    <source>
        <dbReference type="EMBL" id="AOU98408.1"/>
    </source>
</evidence>
<evidence type="ECO:0000259" key="13">
    <source>
        <dbReference type="PROSITE" id="PS50192"/>
    </source>
</evidence>
<evidence type="ECO:0000313" key="16">
    <source>
        <dbReference type="Proteomes" id="UP000095401"/>
    </source>
</evidence>
<keyword evidence="2" id="KW-1003">Cell membrane</keyword>
<dbReference type="InterPro" id="IPR024478">
    <property type="entry name" value="HlyB_4HB_MCP"/>
</dbReference>
<dbReference type="PROSITE" id="PS50111">
    <property type="entry name" value="CHEMOTAXIS_TRANSDUC_2"/>
    <property type="match status" value="1"/>
</dbReference>
<dbReference type="Pfam" id="PF00672">
    <property type="entry name" value="HAMP"/>
    <property type="match status" value="1"/>
</dbReference>
<evidence type="ECO:0000256" key="5">
    <source>
        <dbReference type="ARBA" id="ARBA00023136"/>
    </source>
</evidence>
<proteinExistence type="inferred from homology"/>
<feature type="domain" description="T-SNARE coiled-coil homology" evidence="13">
    <location>
        <begin position="455"/>
        <end position="503"/>
    </location>
</feature>
<organism evidence="15 16">
    <name type="scientific">Acidihalobacter yilgarnensis</name>
    <dbReference type="NCBI Taxonomy" id="2819280"/>
    <lineage>
        <taxon>Bacteria</taxon>
        <taxon>Pseudomonadati</taxon>
        <taxon>Pseudomonadota</taxon>
        <taxon>Gammaproteobacteria</taxon>
        <taxon>Chromatiales</taxon>
        <taxon>Ectothiorhodospiraceae</taxon>
        <taxon>Acidihalobacter</taxon>
    </lineage>
</organism>
<dbReference type="CDD" id="cd06225">
    <property type="entry name" value="HAMP"/>
    <property type="match status" value="1"/>
</dbReference>
<evidence type="ECO:0000256" key="2">
    <source>
        <dbReference type="ARBA" id="ARBA00022519"/>
    </source>
</evidence>
<sequence length="540" mass="58595">MINGLRIGTRLALGFSVLVVMIFVITAFELHELRQLHDRMTLIVANSQSRASDVRQIYAGPISNARVFLEALLRRTFTQADHAVLLANHQKTNEAIHDLLGADSSPGTVDRIERIREYLAQIRPLQQHVIAAINQGDIEAATAEYLGKVLPLVRPEGEAVIELQHTVDAQIERDYQRSDRRYELTRTLSIALGGFAILLAVLASVMITRSITGPLREAVLGMNDIARGEGDLTRRMPIRGSNELAQLAGAFNSFVERVQQLVRKVNVSTSELVSAAKSLAGNSEAMRESMDRQQSGTEQIATAINEMTVTVHEVARNAEEAAGAAQSAEGATQSGREAVSGTARAIEGLASEIEQAARMTQAVASDTVKIGMVLAVISDISEQTNLLALNAAIEAARAGEQGRGFAVVADEVRNLARRTQESTEEIRQVIERLQQGTQQTVQGMKDSCEHAQANVKQARDANESLQLISQEVTRIKDMTAHIASAAVEQTAVTTDIDRNVSDIRLMTERTATGSLNGLTASRSLTQLAEQLQGLVAQFKV</sequence>
<dbReference type="Gene3D" id="1.10.287.950">
    <property type="entry name" value="Methyl-accepting chemotaxis protein"/>
    <property type="match status" value="1"/>
</dbReference>
<dbReference type="InterPro" id="IPR000727">
    <property type="entry name" value="T_SNARE_dom"/>
</dbReference>
<evidence type="ECO:0000256" key="4">
    <source>
        <dbReference type="ARBA" id="ARBA00022989"/>
    </source>
</evidence>
<comment type="subcellular location">
    <subcellularLocation>
        <location evidence="1">Cell inner membrane</location>
        <topology evidence="1">Multi-pass membrane protein</topology>
    </subcellularLocation>
</comment>
<dbReference type="PROSITE" id="PS50192">
    <property type="entry name" value="T_SNARE"/>
    <property type="match status" value="1"/>
</dbReference>
<keyword evidence="6 8" id="KW-0807">Transducer</keyword>
<keyword evidence="3 11" id="KW-0812">Transmembrane</keyword>
<evidence type="ECO:0000256" key="1">
    <source>
        <dbReference type="ARBA" id="ARBA00004429"/>
    </source>
</evidence>
<keyword evidence="2" id="KW-0997">Cell inner membrane</keyword>
<accession>A0A1D8IPI1</accession>
<feature type="domain" description="Methyl-accepting transducer" evidence="12">
    <location>
        <begin position="268"/>
        <end position="504"/>
    </location>
</feature>
<dbReference type="PANTHER" id="PTHR32089:SF119">
    <property type="entry name" value="METHYL-ACCEPTING CHEMOTAXIS PROTEIN CTPL"/>
    <property type="match status" value="1"/>
</dbReference>
<evidence type="ECO:0000256" key="7">
    <source>
        <dbReference type="ARBA" id="ARBA00029447"/>
    </source>
</evidence>
<dbReference type="KEGG" id="aprs:BI364_10955"/>
<feature type="transmembrane region" description="Helical" evidence="11">
    <location>
        <begin position="187"/>
        <end position="207"/>
    </location>
</feature>
<dbReference type="SMART" id="SM00304">
    <property type="entry name" value="HAMP"/>
    <property type="match status" value="1"/>
</dbReference>
<dbReference type="GO" id="GO:0007165">
    <property type="term" value="P:signal transduction"/>
    <property type="evidence" value="ECO:0007669"/>
    <property type="project" value="UniProtKB-KW"/>
</dbReference>
<keyword evidence="9" id="KW-0175">Coiled coil</keyword>
<feature type="domain" description="HAMP" evidence="14">
    <location>
        <begin position="209"/>
        <end position="263"/>
    </location>
</feature>
<evidence type="ECO:0000256" key="10">
    <source>
        <dbReference type="SAM" id="MobiDB-lite"/>
    </source>
</evidence>
<dbReference type="RefSeq" id="WP_070078769.1">
    <property type="nucleotide sequence ID" value="NZ_CP017415.1"/>
</dbReference>
<dbReference type="SMART" id="SM00283">
    <property type="entry name" value="MA"/>
    <property type="match status" value="1"/>
</dbReference>
<gene>
    <name evidence="15" type="ORF">BI364_10955</name>
</gene>
<evidence type="ECO:0000256" key="9">
    <source>
        <dbReference type="SAM" id="Coils"/>
    </source>
</evidence>
<dbReference type="Pfam" id="PF00015">
    <property type="entry name" value="MCPsignal"/>
    <property type="match status" value="1"/>
</dbReference>
<keyword evidence="16" id="KW-1185">Reference proteome</keyword>
<feature type="compositionally biased region" description="Low complexity" evidence="10">
    <location>
        <begin position="320"/>
        <end position="335"/>
    </location>
</feature>
<evidence type="ECO:0000259" key="12">
    <source>
        <dbReference type="PROSITE" id="PS50111"/>
    </source>
</evidence>
<dbReference type="PANTHER" id="PTHR32089">
    <property type="entry name" value="METHYL-ACCEPTING CHEMOTAXIS PROTEIN MCPB"/>
    <property type="match status" value="1"/>
</dbReference>
<dbReference type="SUPFAM" id="SSF58104">
    <property type="entry name" value="Methyl-accepting chemotaxis protein (MCP) signaling domain"/>
    <property type="match status" value="1"/>
</dbReference>
<comment type="similarity">
    <text evidence="7">Belongs to the methyl-accepting chemotaxis (MCP) protein family.</text>
</comment>
<evidence type="ECO:0000259" key="14">
    <source>
        <dbReference type="PROSITE" id="PS50885"/>
    </source>
</evidence>
<evidence type="ECO:0000256" key="6">
    <source>
        <dbReference type="ARBA" id="ARBA00023224"/>
    </source>
</evidence>
<dbReference type="GO" id="GO:0005886">
    <property type="term" value="C:plasma membrane"/>
    <property type="evidence" value="ECO:0007669"/>
    <property type="project" value="UniProtKB-SubCell"/>
</dbReference>
<reference evidence="16" key="1">
    <citation type="submission" date="2016-09" db="EMBL/GenBank/DDBJ databases">
        <title>Acidihalobacter prosperus F5.</title>
        <authorList>
            <person name="Khaleque H.N."/>
            <person name="Ramsay J.P."/>
            <person name="Kaksonen A.H."/>
            <person name="Boxall N.J."/>
            <person name="Watkin E.L.J."/>
        </authorList>
    </citation>
    <scope>NUCLEOTIDE SEQUENCE [LARGE SCALE GENOMIC DNA]</scope>
    <source>
        <strain evidence="16">F5</strain>
    </source>
</reference>
<evidence type="ECO:0000256" key="8">
    <source>
        <dbReference type="PROSITE-ProRule" id="PRU00284"/>
    </source>
</evidence>
<dbReference type="Pfam" id="PF12729">
    <property type="entry name" value="4HB_MCP_1"/>
    <property type="match status" value="1"/>
</dbReference>
<evidence type="ECO:0008006" key="17">
    <source>
        <dbReference type="Google" id="ProtNLM"/>
    </source>
</evidence>
<dbReference type="FunFam" id="1.10.287.950:FF:000001">
    <property type="entry name" value="Methyl-accepting chemotaxis sensory transducer"/>
    <property type="match status" value="1"/>
</dbReference>
<dbReference type="AlphaFoldDB" id="A0A1D8IPI1"/>
<name>A0A1D8IPI1_9GAMM</name>
<dbReference type="EMBL" id="CP017415">
    <property type="protein sequence ID" value="AOU98408.1"/>
    <property type="molecule type" value="Genomic_DNA"/>
</dbReference>
<dbReference type="GO" id="GO:0006935">
    <property type="term" value="P:chemotaxis"/>
    <property type="evidence" value="ECO:0007669"/>
    <property type="project" value="UniProtKB-ARBA"/>
</dbReference>
<dbReference type="PROSITE" id="PS50885">
    <property type="entry name" value="HAMP"/>
    <property type="match status" value="1"/>
</dbReference>
<feature type="region of interest" description="Disordered" evidence="10">
    <location>
        <begin position="320"/>
        <end position="339"/>
    </location>
</feature>
<keyword evidence="5 11" id="KW-0472">Membrane</keyword>
<dbReference type="Proteomes" id="UP000095401">
    <property type="component" value="Chromosome"/>
</dbReference>